<keyword evidence="3" id="KW-1185">Reference proteome</keyword>
<evidence type="ECO:0000259" key="1">
    <source>
        <dbReference type="Pfam" id="PF14213"/>
    </source>
</evidence>
<evidence type="ECO:0000313" key="3">
    <source>
        <dbReference type="Proteomes" id="UP000029447"/>
    </source>
</evidence>
<name>A0ABR4VLX7_9GAMM</name>
<gene>
    <name evidence="2" type="ORF">KU75_16890</name>
</gene>
<sequence>MKIIYIEEFSKFPGPRYAVLGEYSGETFRDKVLIPALNQHDQISVNFDGVFGFGSSFLEEAFGGLLRNGVERKKVEQLKNNLISSDPSIVDEVKSYIDDALRGN</sequence>
<protein>
    <recommendedName>
        <fullName evidence="1">DUF4325 domain-containing protein</fullName>
    </recommendedName>
</protein>
<dbReference type="Proteomes" id="UP000029447">
    <property type="component" value="Unassembled WGS sequence"/>
</dbReference>
<proteinExistence type="predicted"/>
<comment type="caution">
    <text evidence="2">The sequence shown here is derived from an EMBL/GenBank/DDBJ whole genome shotgun (WGS) entry which is preliminary data.</text>
</comment>
<dbReference type="Pfam" id="PF14213">
    <property type="entry name" value="DUF4325"/>
    <property type="match status" value="1"/>
</dbReference>
<accession>A0ABR4VLX7</accession>
<dbReference type="InterPro" id="IPR025474">
    <property type="entry name" value="DUF4325"/>
</dbReference>
<reference evidence="2 3" key="1">
    <citation type="submission" date="2014-08" db="EMBL/GenBank/DDBJ databases">
        <title>Genome sequences of NCPPB Pectobacterium isolates.</title>
        <authorList>
            <person name="Glover R.H."/>
            <person name="Sapp M."/>
            <person name="Elphinstone J."/>
        </authorList>
    </citation>
    <scope>NUCLEOTIDE SEQUENCE [LARGE SCALE GENOMIC DNA]</scope>
    <source>
        <strain evidence="2 3">NCPPB3841</strain>
    </source>
</reference>
<feature type="domain" description="DUF4325" evidence="1">
    <location>
        <begin position="24"/>
        <end position="74"/>
    </location>
</feature>
<dbReference type="RefSeq" id="WP_044207020.1">
    <property type="nucleotide sequence ID" value="NZ_JQOF01000015.1"/>
</dbReference>
<evidence type="ECO:0000313" key="2">
    <source>
        <dbReference type="EMBL" id="KGA40411.1"/>
    </source>
</evidence>
<organism evidence="2 3">
    <name type="scientific">Pectobacterium odoriferum</name>
    <dbReference type="NCBI Taxonomy" id="78398"/>
    <lineage>
        <taxon>Bacteria</taxon>
        <taxon>Pseudomonadati</taxon>
        <taxon>Pseudomonadota</taxon>
        <taxon>Gammaproteobacteria</taxon>
        <taxon>Enterobacterales</taxon>
        <taxon>Pectobacteriaceae</taxon>
        <taxon>Pectobacterium</taxon>
    </lineage>
</organism>
<dbReference type="EMBL" id="JQOF01000015">
    <property type="protein sequence ID" value="KGA40411.1"/>
    <property type="molecule type" value="Genomic_DNA"/>
</dbReference>